<name>A0A5K7XL24_9BACT</name>
<dbReference type="KEGG" id="lpav:PLANPX_3261"/>
<dbReference type="AlphaFoldDB" id="A0A5K7XL24"/>
<accession>A0A5K7XL24</accession>
<evidence type="ECO:0000313" key="1">
    <source>
        <dbReference type="EMBL" id="BBO33649.1"/>
    </source>
</evidence>
<evidence type="ECO:0000313" key="2">
    <source>
        <dbReference type="Proteomes" id="UP000326837"/>
    </source>
</evidence>
<proteinExistence type="predicted"/>
<dbReference type="EMBL" id="AP021861">
    <property type="protein sequence ID" value="BBO33649.1"/>
    <property type="molecule type" value="Genomic_DNA"/>
</dbReference>
<sequence length="43" mass="4741">MRASALLLQLHEADSRRLPLASNALLTQAIWSCEHSRLLPISG</sequence>
<organism evidence="1 2">
    <name type="scientific">Lacipirellula parvula</name>
    <dbReference type="NCBI Taxonomy" id="2650471"/>
    <lineage>
        <taxon>Bacteria</taxon>
        <taxon>Pseudomonadati</taxon>
        <taxon>Planctomycetota</taxon>
        <taxon>Planctomycetia</taxon>
        <taxon>Pirellulales</taxon>
        <taxon>Lacipirellulaceae</taxon>
        <taxon>Lacipirellula</taxon>
    </lineage>
</organism>
<gene>
    <name evidence="1" type="ORF">PLANPX_3261</name>
</gene>
<reference evidence="2" key="1">
    <citation type="submission" date="2019-10" db="EMBL/GenBank/DDBJ databases">
        <title>Lacipirellula parvula gen. nov., sp. nov., representing a lineage of planctomycetes widespread in freshwater anoxic habitats, and description of the family Lacipirellulaceae.</title>
        <authorList>
            <person name="Dedysh S.N."/>
            <person name="Kulichevskaya I.S."/>
            <person name="Beletsky A.V."/>
            <person name="Rakitin A.L."/>
            <person name="Mardanov A.V."/>
            <person name="Ivanova A.A."/>
            <person name="Saltykova V.X."/>
            <person name="Rijpstra W.I.C."/>
            <person name="Sinninghe Damste J.S."/>
            <person name="Ravin N.V."/>
        </authorList>
    </citation>
    <scope>NUCLEOTIDE SEQUENCE [LARGE SCALE GENOMIC DNA]</scope>
    <source>
        <strain evidence="2">PX69</strain>
    </source>
</reference>
<protein>
    <submittedName>
        <fullName evidence="1">Uncharacterized protein</fullName>
    </submittedName>
</protein>
<dbReference type="Proteomes" id="UP000326837">
    <property type="component" value="Chromosome"/>
</dbReference>
<keyword evidence="2" id="KW-1185">Reference proteome</keyword>